<feature type="coiled-coil region" evidence="1">
    <location>
        <begin position="382"/>
        <end position="416"/>
    </location>
</feature>
<feature type="domain" description="Up-regulated during septation protein 1" evidence="3">
    <location>
        <begin position="212"/>
        <end position="324"/>
    </location>
</feature>
<proteinExistence type="predicted"/>
<feature type="coiled-coil region" evidence="1">
    <location>
        <begin position="279"/>
        <end position="313"/>
    </location>
</feature>
<comment type="caution">
    <text evidence="4">The sequence shown here is derived from an EMBL/GenBank/DDBJ whole genome shotgun (WGS) entry which is preliminary data.</text>
</comment>
<dbReference type="EMBL" id="JBCAWK010000004">
    <property type="protein sequence ID" value="KAK8861587.1"/>
    <property type="molecule type" value="Genomic_DNA"/>
</dbReference>
<keyword evidence="5" id="KW-1185">Reference proteome</keyword>
<feature type="coiled-coil region" evidence="1">
    <location>
        <begin position="711"/>
        <end position="862"/>
    </location>
</feature>
<evidence type="ECO:0000256" key="1">
    <source>
        <dbReference type="SAM" id="Coils"/>
    </source>
</evidence>
<accession>A0AAW0Z166</accession>
<evidence type="ECO:0000259" key="3">
    <source>
        <dbReference type="Pfam" id="PF15456"/>
    </source>
</evidence>
<name>A0AAW0Z166_9TREE</name>
<dbReference type="KEGG" id="kne:92179668"/>
<feature type="region of interest" description="Disordered" evidence="2">
    <location>
        <begin position="136"/>
        <end position="170"/>
    </location>
</feature>
<keyword evidence="1" id="KW-0175">Coiled coil</keyword>
<evidence type="ECO:0000313" key="5">
    <source>
        <dbReference type="Proteomes" id="UP001388673"/>
    </source>
</evidence>
<evidence type="ECO:0000313" key="4">
    <source>
        <dbReference type="EMBL" id="KAK8861587.1"/>
    </source>
</evidence>
<evidence type="ECO:0000256" key="2">
    <source>
        <dbReference type="SAM" id="MobiDB-lite"/>
    </source>
</evidence>
<dbReference type="Gene3D" id="1.10.287.1490">
    <property type="match status" value="1"/>
</dbReference>
<feature type="compositionally biased region" description="Pro residues" evidence="2">
    <location>
        <begin position="141"/>
        <end position="151"/>
    </location>
</feature>
<dbReference type="GeneID" id="92179668"/>
<dbReference type="AlphaFoldDB" id="A0AAW0Z166"/>
<feature type="region of interest" description="Disordered" evidence="2">
    <location>
        <begin position="48"/>
        <end position="124"/>
    </location>
</feature>
<dbReference type="Proteomes" id="UP001388673">
    <property type="component" value="Unassembled WGS sequence"/>
</dbReference>
<gene>
    <name evidence="4" type="ORF">IAR55_002410</name>
</gene>
<protein>
    <recommendedName>
        <fullName evidence="3">Up-regulated during septation protein 1 domain-containing protein</fullName>
    </recommendedName>
</protein>
<dbReference type="RefSeq" id="XP_066804212.1">
    <property type="nucleotide sequence ID" value="XM_066945523.1"/>
</dbReference>
<reference evidence="4 5" key="1">
    <citation type="journal article" date="2024" name="bioRxiv">
        <title>Comparative genomics of Cryptococcus and Kwoniella reveals pathogenesis evolution and contrasting karyotype dynamics via intercentromeric recombination or chromosome fusion.</title>
        <authorList>
            <person name="Coelho M.A."/>
            <person name="David-Palma M."/>
            <person name="Shea T."/>
            <person name="Bowers K."/>
            <person name="McGinley-Smith S."/>
            <person name="Mohammad A.W."/>
            <person name="Gnirke A."/>
            <person name="Yurkov A.M."/>
            <person name="Nowrousian M."/>
            <person name="Sun S."/>
            <person name="Cuomo C.A."/>
            <person name="Heitman J."/>
        </authorList>
    </citation>
    <scope>NUCLEOTIDE SEQUENCE [LARGE SCALE GENOMIC DNA]</scope>
    <source>
        <strain evidence="4 5">CBS 13917</strain>
    </source>
</reference>
<sequence>MSASAGPPSSTSVSAPKISKAAFFRARSPPIVTPSSYENDNDLSARFDLSTRLGPLSGPGYGNGEERSMNGNGQGSNVHGHRGYPPADGEGDYLPNPNDSLSIPRDSYYESSPATDGHGPVLDRLHHPTQQIRRQPTLLSQPPPSSSPPPHINNLHQSTYATSSHSHSHELEMIGSEETTATSYEGGGSPSKESTTMGMASGIGQGSDEMLMTLLAGQAAVDCEDLPVVGWEEVESWKKELSFLGTRLESLQSRHQREIKILTAARTLQKLNNSNKRMSKQTMESLEQSEKRVEAAEKEVLVLRDREGQLRRRLMEHWSGVMAWEVRRLERVSGETQAKYNKQSKVISGFAAREADLVRQTEEKIARASELEEMVIEMGRRERAIEEEARELDERRIQLEQEKEGWMNEKEDYERERAGLVGERQIWDQERSNWEGEKRRWADEKEALLGDRQRMMESGQMSEKDKAMMESTRAVLGSILGRKSGTVGETEVVSALEEVRGLVQRREREVSNLRDEMREVNVGLEAEVQRVSEDRDAWKAKLDRGESGKREEVGSMEKKLRNQQDQIADLTLRNESLSTSLNAAQAAVTSLSSESSSTTKALQAQVDGLTSELNSIASQFSSIWSLLPHPSRRQQADLIDPRTGSSNLDFASPSRSVDFVALQELYKPNDEQVGAIDEMLKRIKGLIEDGKLMVERVVRMGKERELLKQNAAKAKKLVEDSRHSLETYQQQVAVLEDRLAKSGSTESHFLEELNSLQSALDGATTSKRALESQLAQQQETCNRLSEANDTLSAKALELAQAAEDEKRALQSKLQGEVDEMRVKLKECEEDADEERAKSQGQRIQLLDELNSLQAEVGDLRKQLRARV</sequence>
<dbReference type="InterPro" id="IPR029191">
    <property type="entry name" value="Uds1"/>
</dbReference>
<dbReference type="Pfam" id="PF15456">
    <property type="entry name" value="Uds1"/>
    <property type="match status" value="1"/>
</dbReference>
<organism evidence="4 5">
    <name type="scientific">Kwoniella newhampshirensis</name>
    <dbReference type="NCBI Taxonomy" id="1651941"/>
    <lineage>
        <taxon>Eukaryota</taxon>
        <taxon>Fungi</taxon>
        <taxon>Dikarya</taxon>
        <taxon>Basidiomycota</taxon>
        <taxon>Agaricomycotina</taxon>
        <taxon>Tremellomycetes</taxon>
        <taxon>Tremellales</taxon>
        <taxon>Cryptococcaceae</taxon>
        <taxon>Kwoniella</taxon>
    </lineage>
</organism>
<feature type="coiled-coil region" evidence="1">
    <location>
        <begin position="496"/>
        <end position="580"/>
    </location>
</feature>